<evidence type="ECO:0000313" key="10">
    <source>
        <dbReference type="EMBL" id="CAD7457035.1"/>
    </source>
</evidence>
<evidence type="ECO:0000256" key="5">
    <source>
        <dbReference type="ARBA" id="ARBA00022833"/>
    </source>
</evidence>
<keyword evidence="6" id="KW-0539">Nucleus</keyword>
<accession>A0A7R9IEU0</accession>
<feature type="domain" description="C2H2-type" evidence="9">
    <location>
        <begin position="596"/>
        <end position="620"/>
    </location>
</feature>
<comment type="subcellular location">
    <subcellularLocation>
        <location evidence="1">Nucleus</location>
    </subcellularLocation>
</comment>
<name>A0A7R9IEU0_9NEOP</name>
<dbReference type="GO" id="GO:0008270">
    <property type="term" value="F:zinc ion binding"/>
    <property type="evidence" value="ECO:0007669"/>
    <property type="project" value="UniProtKB-KW"/>
</dbReference>
<feature type="compositionally biased region" description="Polar residues" evidence="8">
    <location>
        <begin position="259"/>
        <end position="272"/>
    </location>
</feature>
<feature type="domain" description="C2H2-type" evidence="9">
    <location>
        <begin position="567"/>
        <end position="595"/>
    </location>
</feature>
<dbReference type="PROSITE" id="PS50157">
    <property type="entry name" value="ZINC_FINGER_C2H2_2"/>
    <property type="match status" value="4"/>
</dbReference>
<dbReference type="InterPro" id="IPR013087">
    <property type="entry name" value="Znf_C2H2_type"/>
</dbReference>
<evidence type="ECO:0000256" key="3">
    <source>
        <dbReference type="ARBA" id="ARBA00022737"/>
    </source>
</evidence>
<dbReference type="GO" id="GO:0000981">
    <property type="term" value="F:DNA-binding transcription factor activity, RNA polymerase II-specific"/>
    <property type="evidence" value="ECO:0007669"/>
    <property type="project" value="TreeGrafter"/>
</dbReference>
<dbReference type="PANTHER" id="PTHR24394">
    <property type="entry name" value="ZINC FINGER PROTEIN"/>
    <property type="match status" value="1"/>
</dbReference>
<dbReference type="GO" id="GO:0005634">
    <property type="term" value="C:nucleus"/>
    <property type="evidence" value="ECO:0007669"/>
    <property type="project" value="UniProtKB-SubCell"/>
</dbReference>
<feature type="region of interest" description="Disordered" evidence="8">
    <location>
        <begin position="920"/>
        <end position="942"/>
    </location>
</feature>
<dbReference type="SMART" id="SM00355">
    <property type="entry name" value="ZnF_C2H2"/>
    <property type="match status" value="4"/>
</dbReference>
<proteinExistence type="predicted"/>
<feature type="domain" description="C2H2-type" evidence="9">
    <location>
        <begin position="775"/>
        <end position="800"/>
    </location>
</feature>
<feature type="compositionally biased region" description="Low complexity" evidence="8">
    <location>
        <begin position="294"/>
        <end position="303"/>
    </location>
</feature>
<sequence length="1035" mass="116641">MLVAAGQGMPLFPYCGRLWGAGPLFKGSDHSANPSQKASNNDKAVYSLLKTGYTQPTRNEAHRTGADYSLKEFYGAVRCSADRVATNTRMRMTIWASPEMFGWRYYCRLLLASQGAQWLGDTSHLSCLVCTGLGDLTQLVHFLRVELELVVSIQLVQFLRVELELALSTEQLQFLRVELELAISTEQLQFLRVELELAVSTEQLQFLRIDLARSITPHSIIVCSTGCAKFGVSRLVDNLDPQPESHDCSNNNINNNNNDPFSKNCSTMTPPTGQWDRSRSTSPELEVDSPPRSPDMSPRLRSPQDMSPRLRSPQDMYPRLRSPQNMSPRIRGGDRSPQDMSPRIRGGDRSPQDMSPRIRGGDRSPQDMSPRIRGGDRSPQDMSPRGKSPQTRTEPCKVLPSKRSESFSVSALLRPDLPRRNLPPTFSETISVTRSFLYPGPVLPDKDQADYPTFLPRHLLPHGLPFYSHPKTDLVDANRNFLTAPGSLYFSLGAVQAAAAAMAGASSPGAGSLHQGFSAEHHSELFRLRHHLMSTPGTSHQHPLDPHHHHHHLLMRGTGVMPLGDVYSCIKCEKMFSTPHGLEVHARRSHNGKRPFACELCNKTFGHEISLSQHRWVYSGLWGCVRLFADEYRRNCQFSQLPEFQLLRQTASGHLMNYCTVLTRTTVKMSVCDDRDFTELHPHKFHHVVHMVVMCYISSCCQYGGFVAFHRVVHMVDLVYNSSGLSIILLMNGSTFFRAVHNVEKVFECKQCGKSFKRSSTLSTHLLIHSDTRPYPCQFCGKRFHQKSDMKKHTYIHTGQWCHSRPSHQAINSSIIPEYFMKFPRVTLITQSAIMTCLLLFGFQREVFLTNKEQTTENFVSWECTVTNILPRSVLSLTSYPGVYRGKIHNQNFQSTNPFSTNTRVCVEFQPSNISLSLSASQLEGPGGSQPPREGNGGPSPTSFRHTLFLTAEVSVSKSVQVLHELWAWLSIKFFYMRETVTWATLAERPPYSLRDMMKFESSHLRPSCPITFPLQPQSEISGKVQLRSGGAVRN</sequence>
<dbReference type="InterPro" id="IPR036236">
    <property type="entry name" value="Znf_C2H2_sf"/>
</dbReference>
<dbReference type="PROSITE" id="PS00028">
    <property type="entry name" value="ZINC_FINGER_C2H2_1"/>
    <property type="match status" value="3"/>
</dbReference>
<evidence type="ECO:0000256" key="2">
    <source>
        <dbReference type="ARBA" id="ARBA00022723"/>
    </source>
</evidence>
<dbReference type="PANTHER" id="PTHR24394:SF29">
    <property type="entry name" value="MYONEURIN"/>
    <property type="match status" value="1"/>
</dbReference>
<evidence type="ECO:0000256" key="6">
    <source>
        <dbReference type="ARBA" id="ARBA00023242"/>
    </source>
</evidence>
<reference evidence="10" key="1">
    <citation type="submission" date="2020-11" db="EMBL/GenBank/DDBJ databases">
        <authorList>
            <person name="Tran Van P."/>
        </authorList>
    </citation>
    <scope>NUCLEOTIDE SEQUENCE</scope>
</reference>
<keyword evidence="5" id="KW-0862">Zinc</keyword>
<evidence type="ECO:0000256" key="1">
    <source>
        <dbReference type="ARBA" id="ARBA00004123"/>
    </source>
</evidence>
<evidence type="ECO:0000256" key="4">
    <source>
        <dbReference type="ARBA" id="ARBA00022771"/>
    </source>
</evidence>
<keyword evidence="3" id="KW-0677">Repeat</keyword>
<dbReference type="EMBL" id="OE001537">
    <property type="protein sequence ID" value="CAD7457035.1"/>
    <property type="molecule type" value="Genomic_DNA"/>
</dbReference>
<evidence type="ECO:0000256" key="7">
    <source>
        <dbReference type="PROSITE-ProRule" id="PRU00042"/>
    </source>
</evidence>
<dbReference type="Gene3D" id="3.30.160.60">
    <property type="entry name" value="Classic Zinc Finger"/>
    <property type="match status" value="3"/>
</dbReference>
<dbReference type="FunFam" id="3.30.160.60:FF:000245">
    <property type="entry name" value="zinc finger protein Gfi-1"/>
    <property type="match status" value="1"/>
</dbReference>
<organism evidence="10">
    <name type="scientific">Timema tahoe</name>
    <dbReference type="NCBI Taxonomy" id="61484"/>
    <lineage>
        <taxon>Eukaryota</taxon>
        <taxon>Metazoa</taxon>
        <taxon>Ecdysozoa</taxon>
        <taxon>Arthropoda</taxon>
        <taxon>Hexapoda</taxon>
        <taxon>Insecta</taxon>
        <taxon>Pterygota</taxon>
        <taxon>Neoptera</taxon>
        <taxon>Polyneoptera</taxon>
        <taxon>Phasmatodea</taxon>
        <taxon>Timematodea</taxon>
        <taxon>Timematoidea</taxon>
        <taxon>Timematidae</taxon>
        <taxon>Timema</taxon>
    </lineage>
</organism>
<dbReference type="Pfam" id="PF00096">
    <property type="entry name" value="zf-C2H2"/>
    <property type="match status" value="2"/>
</dbReference>
<keyword evidence="2" id="KW-0479">Metal-binding</keyword>
<keyword evidence="4 7" id="KW-0863">Zinc-finger</keyword>
<evidence type="ECO:0000259" key="9">
    <source>
        <dbReference type="PROSITE" id="PS50157"/>
    </source>
</evidence>
<dbReference type="FunFam" id="3.30.160.60:FF:000208">
    <property type="entry name" value="zinc finger protein Gfi-1b"/>
    <property type="match status" value="1"/>
</dbReference>
<feature type="region of interest" description="Disordered" evidence="8">
    <location>
        <begin position="242"/>
        <end position="403"/>
    </location>
</feature>
<dbReference type="AlphaFoldDB" id="A0A7R9IEU0"/>
<gene>
    <name evidence="10" type="ORF">TTEB3V08_LOCUS5046</name>
</gene>
<protein>
    <recommendedName>
        <fullName evidence="9">C2H2-type domain-containing protein</fullName>
    </recommendedName>
</protein>
<evidence type="ECO:0000256" key="8">
    <source>
        <dbReference type="SAM" id="MobiDB-lite"/>
    </source>
</evidence>
<feature type="domain" description="C2H2-type" evidence="9">
    <location>
        <begin position="747"/>
        <end position="774"/>
    </location>
</feature>
<dbReference type="SUPFAM" id="SSF57667">
    <property type="entry name" value="beta-beta-alpha zinc fingers"/>
    <property type="match status" value="2"/>
</dbReference>